<dbReference type="Proteomes" id="UP000193467">
    <property type="component" value="Unassembled WGS sequence"/>
</dbReference>
<organism evidence="2 3">
    <name type="scientific">Leucosporidium creatinivorum</name>
    <dbReference type="NCBI Taxonomy" id="106004"/>
    <lineage>
        <taxon>Eukaryota</taxon>
        <taxon>Fungi</taxon>
        <taxon>Dikarya</taxon>
        <taxon>Basidiomycota</taxon>
        <taxon>Pucciniomycotina</taxon>
        <taxon>Microbotryomycetes</taxon>
        <taxon>Leucosporidiales</taxon>
        <taxon>Leucosporidium</taxon>
    </lineage>
</organism>
<feature type="compositionally biased region" description="Low complexity" evidence="1">
    <location>
        <begin position="18"/>
        <end position="33"/>
    </location>
</feature>
<dbReference type="EMBL" id="MCGR01000012">
    <property type="protein sequence ID" value="ORY88165.1"/>
    <property type="molecule type" value="Genomic_DNA"/>
</dbReference>
<feature type="region of interest" description="Disordered" evidence="1">
    <location>
        <begin position="57"/>
        <end position="121"/>
    </location>
</feature>
<evidence type="ECO:0000256" key="1">
    <source>
        <dbReference type="SAM" id="MobiDB-lite"/>
    </source>
</evidence>
<feature type="region of interest" description="Disordered" evidence="1">
    <location>
        <begin position="158"/>
        <end position="191"/>
    </location>
</feature>
<evidence type="ECO:0000313" key="3">
    <source>
        <dbReference type="Proteomes" id="UP000193467"/>
    </source>
</evidence>
<keyword evidence="3" id="KW-1185">Reference proteome</keyword>
<protein>
    <submittedName>
        <fullName evidence="2">Uncharacterized protein</fullName>
    </submittedName>
</protein>
<comment type="caution">
    <text evidence="2">The sequence shown here is derived from an EMBL/GenBank/DDBJ whole genome shotgun (WGS) entry which is preliminary data.</text>
</comment>
<dbReference type="InParanoid" id="A0A1Y2FZW6"/>
<name>A0A1Y2FZW6_9BASI</name>
<gene>
    <name evidence="2" type="ORF">BCR35DRAFT_302103</name>
</gene>
<feature type="region of interest" description="Disordered" evidence="1">
    <location>
        <begin position="1"/>
        <end position="34"/>
    </location>
</feature>
<sequence>MHILHHHHPSTPVEVPAETSEAGSGARSSSSTSWTHPHAFVAMTSTLKHMNIVSSTRHRSPLHFNPSPSRPRPHRGVSSATRLATVSRVSYPPTPTPPPSRSVSIEPSPPSPPSSPPPLSIPQQARKIYETRYYLIKHPTPPSRRTWTSSVSLATLAPALEEAEGEERRAERRARKRAHSQPTMVQECRVM</sequence>
<dbReference type="AlphaFoldDB" id="A0A1Y2FZW6"/>
<accession>A0A1Y2FZW6</accession>
<feature type="compositionally biased region" description="Pro residues" evidence="1">
    <location>
        <begin position="107"/>
        <end position="120"/>
    </location>
</feature>
<evidence type="ECO:0000313" key="2">
    <source>
        <dbReference type="EMBL" id="ORY88165.1"/>
    </source>
</evidence>
<reference evidence="2 3" key="1">
    <citation type="submission" date="2016-07" db="EMBL/GenBank/DDBJ databases">
        <title>Pervasive Adenine N6-methylation of Active Genes in Fungi.</title>
        <authorList>
            <consortium name="DOE Joint Genome Institute"/>
            <person name="Mondo S.J."/>
            <person name="Dannebaum R.O."/>
            <person name="Kuo R.C."/>
            <person name="Labutti K."/>
            <person name="Haridas S."/>
            <person name="Kuo A."/>
            <person name="Salamov A."/>
            <person name="Ahrendt S.R."/>
            <person name="Lipzen A."/>
            <person name="Sullivan W."/>
            <person name="Andreopoulos W.B."/>
            <person name="Clum A."/>
            <person name="Lindquist E."/>
            <person name="Daum C."/>
            <person name="Ramamoorthy G.K."/>
            <person name="Gryganskyi A."/>
            <person name="Culley D."/>
            <person name="Magnuson J.K."/>
            <person name="James T.Y."/>
            <person name="O'Malley M.A."/>
            <person name="Stajich J.E."/>
            <person name="Spatafora J.W."/>
            <person name="Visel A."/>
            <person name="Grigoriev I.V."/>
        </authorList>
    </citation>
    <scope>NUCLEOTIDE SEQUENCE [LARGE SCALE GENOMIC DNA]</scope>
    <source>
        <strain evidence="2 3">62-1032</strain>
    </source>
</reference>
<proteinExistence type="predicted"/>